<dbReference type="Gene3D" id="3.30.70.3040">
    <property type="match status" value="1"/>
</dbReference>
<feature type="transmembrane region" description="Helical" evidence="1">
    <location>
        <begin position="257"/>
        <end position="278"/>
    </location>
</feature>
<dbReference type="EMBL" id="CP042467">
    <property type="protein sequence ID" value="QED29455.1"/>
    <property type="molecule type" value="Genomic_DNA"/>
</dbReference>
<feature type="transmembrane region" description="Helical" evidence="1">
    <location>
        <begin position="222"/>
        <end position="245"/>
    </location>
</feature>
<dbReference type="AlphaFoldDB" id="A0A5B8XV47"/>
<evidence type="ECO:0000313" key="3">
    <source>
        <dbReference type="EMBL" id="QED29455.1"/>
    </source>
</evidence>
<keyword evidence="1" id="KW-0812">Transmembrane</keyword>
<dbReference type="KEGG" id="bbae:FRD01_19895"/>
<name>A0A5B8XV47_9DELT</name>
<feature type="transmembrane region" description="Helical" evidence="1">
    <location>
        <begin position="165"/>
        <end position="187"/>
    </location>
</feature>
<dbReference type="GO" id="GO:0016020">
    <property type="term" value="C:membrane"/>
    <property type="evidence" value="ECO:0007669"/>
    <property type="project" value="InterPro"/>
</dbReference>
<proteinExistence type="predicted"/>
<dbReference type="PANTHER" id="PTHR47755">
    <property type="entry name" value="CELL DIVISION PROTEIN FTSX"/>
    <property type="match status" value="1"/>
</dbReference>
<evidence type="ECO:0000313" key="4">
    <source>
        <dbReference type="Proteomes" id="UP000321595"/>
    </source>
</evidence>
<dbReference type="GO" id="GO:0032153">
    <property type="term" value="C:cell division site"/>
    <property type="evidence" value="ECO:0007669"/>
    <property type="project" value="TreeGrafter"/>
</dbReference>
<dbReference type="InterPro" id="IPR004513">
    <property type="entry name" value="FtsX"/>
</dbReference>
<reference evidence="3 4" key="1">
    <citation type="submission" date="2019-08" db="EMBL/GenBank/DDBJ databases">
        <authorList>
            <person name="Liang Q."/>
        </authorList>
    </citation>
    <scope>NUCLEOTIDE SEQUENCE [LARGE SCALE GENOMIC DNA]</scope>
    <source>
        <strain evidence="3 4">V1718</strain>
    </source>
</reference>
<evidence type="ECO:0000256" key="1">
    <source>
        <dbReference type="SAM" id="Phobius"/>
    </source>
</evidence>
<keyword evidence="4" id="KW-1185">Reference proteome</keyword>
<feature type="transmembrane region" description="Helical" evidence="1">
    <location>
        <begin position="20"/>
        <end position="40"/>
    </location>
</feature>
<dbReference type="RefSeq" id="WP_146962688.1">
    <property type="nucleotide sequence ID" value="NZ_CP042467.1"/>
</dbReference>
<organism evidence="3 4">
    <name type="scientific">Microvenator marinus</name>
    <dbReference type="NCBI Taxonomy" id="2600177"/>
    <lineage>
        <taxon>Bacteria</taxon>
        <taxon>Deltaproteobacteria</taxon>
        <taxon>Bradymonadales</taxon>
        <taxon>Microvenatoraceae</taxon>
        <taxon>Microvenator</taxon>
    </lineage>
</organism>
<dbReference type="GO" id="GO:0051301">
    <property type="term" value="P:cell division"/>
    <property type="evidence" value="ECO:0007669"/>
    <property type="project" value="InterPro"/>
</dbReference>
<dbReference type="OrthoDB" id="5518954at2"/>
<feature type="domain" description="FtsX extracellular" evidence="2">
    <location>
        <begin position="55"/>
        <end position="123"/>
    </location>
</feature>
<keyword evidence="1" id="KW-1133">Transmembrane helix</keyword>
<dbReference type="InterPro" id="IPR040690">
    <property type="entry name" value="FtsX_ECD"/>
</dbReference>
<gene>
    <name evidence="3" type="ORF">FRD01_19895</name>
</gene>
<sequence>MIESPLEIFRRNRAQTFSMIVALAAALIFPCLAFMVVFGGQDVASRWIESYQPVVYLVPDASEAQVKELRAELESWPSVSEVELRSPAQAKRSLESRLGRESIESLGISDSMLPTSMILVPTQGLSGHIDLVSKTAGLEARMEVDRVQVPGVAGVRVLSMISGGLIFSSLLALLSLLAFCLLLSGYLRRLMESEREMADMMSVFGASSASLRRPTLVRGVGVGGWAGGVAATVLVVVLVVAQSIAQTLLGISTTMVYVWPFVLAPVVFGAGLGFLIGLAHSRPSMRPSGLAPRLLEAYHV</sequence>
<evidence type="ECO:0000259" key="2">
    <source>
        <dbReference type="Pfam" id="PF18075"/>
    </source>
</evidence>
<accession>A0A5B8XV47</accession>
<keyword evidence="1" id="KW-0472">Membrane</keyword>
<protein>
    <recommendedName>
        <fullName evidence="2">FtsX extracellular domain-containing protein</fullName>
    </recommendedName>
</protein>
<dbReference type="Pfam" id="PF18075">
    <property type="entry name" value="FtsX_ECD"/>
    <property type="match status" value="1"/>
</dbReference>
<dbReference type="PANTHER" id="PTHR47755:SF1">
    <property type="entry name" value="CELL DIVISION PROTEIN FTSX"/>
    <property type="match status" value="1"/>
</dbReference>
<dbReference type="Proteomes" id="UP000321595">
    <property type="component" value="Chromosome"/>
</dbReference>